<keyword evidence="1" id="KW-0378">Hydrolase</keyword>
<evidence type="ECO:0000259" key="2">
    <source>
        <dbReference type="SMART" id="SM00849"/>
    </source>
</evidence>
<dbReference type="Gene3D" id="3.60.15.10">
    <property type="entry name" value="Ribonuclease Z/Hydroxyacylglutathione hydrolase-like"/>
    <property type="match status" value="1"/>
</dbReference>
<reference evidence="3 4" key="1">
    <citation type="journal article" date="2019" name="Int. J. Syst. Evol. Microbiol.">
        <title>The Global Catalogue of Microorganisms (GCM) 10K type strain sequencing project: providing services to taxonomists for standard genome sequencing and annotation.</title>
        <authorList>
            <consortium name="The Broad Institute Genomics Platform"/>
            <consortium name="The Broad Institute Genome Sequencing Center for Infectious Disease"/>
            <person name="Wu L."/>
            <person name="Ma J."/>
        </authorList>
    </citation>
    <scope>NUCLEOTIDE SEQUENCE [LARGE SCALE GENOMIC DNA]</scope>
    <source>
        <strain evidence="3 4">JCM 14718</strain>
    </source>
</reference>
<keyword evidence="1" id="KW-0540">Nuclease</keyword>
<gene>
    <name evidence="3" type="ORF">GCM10009765_58160</name>
</gene>
<sequence length="241" mass="25076">MELKIIGGDGAFPAPGGACNGYVVEHDGFRLLIDPGYAVFPRLTEEVHAVFVTHGHPDHCADLNPLLRARSAVNAPRLKVHALPGALTAVLALDRPGWLDSAYELVEFSADDAFDIGPFSVRTTNLPHFLPNAGVRLTAGGQTMAYTGDTGPSPALPAFAAGVDLLLAEASFADEVPAASAEHLSSAHQAGQLAAEAEVGQLILTHLFPKTDNEAAVRAAADSYSGPIAVAARTRGIPFVV</sequence>
<dbReference type="CDD" id="cd07716">
    <property type="entry name" value="RNaseZ_short-form-like_MBL-fold"/>
    <property type="match status" value="1"/>
</dbReference>
<dbReference type="EMBL" id="BAAANY010000023">
    <property type="protein sequence ID" value="GAA1700987.1"/>
    <property type="molecule type" value="Genomic_DNA"/>
</dbReference>
<proteinExistence type="predicted"/>
<evidence type="ECO:0000313" key="3">
    <source>
        <dbReference type="EMBL" id="GAA1700987.1"/>
    </source>
</evidence>
<dbReference type="InterPro" id="IPR036866">
    <property type="entry name" value="RibonucZ/Hydroxyglut_hydro"/>
</dbReference>
<organism evidence="3 4">
    <name type="scientific">Fodinicola feengrottensis</name>
    <dbReference type="NCBI Taxonomy" id="435914"/>
    <lineage>
        <taxon>Bacteria</taxon>
        <taxon>Bacillati</taxon>
        <taxon>Actinomycetota</taxon>
        <taxon>Actinomycetes</taxon>
        <taxon>Mycobacteriales</taxon>
        <taxon>Fodinicola</taxon>
    </lineage>
</organism>
<dbReference type="InterPro" id="IPR001279">
    <property type="entry name" value="Metallo-B-lactamas"/>
</dbReference>
<feature type="domain" description="Metallo-beta-lactamase" evidence="2">
    <location>
        <begin position="18"/>
        <end position="188"/>
    </location>
</feature>
<keyword evidence="4" id="KW-1185">Reference proteome</keyword>
<dbReference type="RefSeq" id="WP_163571996.1">
    <property type="nucleotide sequence ID" value="NZ_BAAANY010000023.1"/>
</dbReference>
<dbReference type="Pfam" id="PF12706">
    <property type="entry name" value="Lactamase_B_2"/>
    <property type="match status" value="1"/>
</dbReference>
<accession>A0ABN2IA77</accession>
<comment type="caution">
    <text evidence="3">The sequence shown here is derived from an EMBL/GenBank/DDBJ whole genome shotgun (WGS) entry which is preliminary data.</text>
</comment>
<dbReference type="Proteomes" id="UP001500618">
    <property type="component" value="Unassembled WGS sequence"/>
</dbReference>
<evidence type="ECO:0000256" key="1">
    <source>
        <dbReference type="ARBA" id="ARBA00022759"/>
    </source>
</evidence>
<name>A0ABN2IA77_9ACTN</name>
<dbReference type="SUPFAM" id="SSF56281">
    <property type="entry name" value="Metallo-hydrolase/oxidoreductase"/>
    <property type="match status" value="1"/>
</dbReference>
<evidence type="ECO:0000313" key="4">
    <source>
        <dbReference type="Proteomes" id="UP001500618"/>
    </source>
</evidence>
<dbReference type="PANTHER" id="PTHR46018">
    <property type="entry name" value="ZINC PHOSPHODIESTERASE ELAC PROTEIN 1"/>
    <property type="match status" value="1"/>
</dbReference>
<dbReference type="SMART" id="SM00849">
    <property type="entry name" value="Lactamase_B"/>
    <property type="match status" value="1"/>
</dbReference>
<dbReference type="PANTHER" id="PTHR46018:SF2">
    <property type="entry name" value="ZINC PHOSPHODIESTERASE ELAC PROTEIN 1"/>
    <property type="match status" value="1"/>
</dbReference>
<protein>
    <submittedName>
        <fullName evidence="3">MBL fold metallo-hydrolase</fullName>
    </submittedName>
</protein>
<keyword evidence="1" id="KW-0255">Endonuclease</keyword>